<protein>
    <submittedName>
        <fullName evidence="2">Uncharacterized protein</fullName>
    </submittedName>
</protein>
<dbReference type="Proteomes" id="UP000034883">
    <property type="component" value="Chromosome"/>
</dbReference>
<feature type="region of interest" description="Disordered" evidence="1">
    <location>
        <begin position="19"/>
        <end position="59"/>
    </location>
</feature>
<organism evidence="2 3">
    <name type="scientific">Sandaracinus amylolyticus</name>
    <dbReference type="NCBI Taxonomy" id="927083"/>
    <lineage>
        <taxon>Bacteria</taxon>
        <taxon>Pseudomonadati</taxon>
        <taxon>Myxococcota</taxon>
        <taxon>Polyangia</taxon>
        <taxon>Polyangiales</taxon>
        <taxon>Sandaracinaceae</taxon>
        <taxon>Sandaracinus</taxon>
    </lineage>
</organism>
<accession>A0A0F6WA77</accession>
<dbReference type="EMBL" id="CP011125">
    <property type="protein sequence ID" value="AKF11361.1"/>
    <property type="molecule type" value="Genomic_DNA"/>
</dbReference>
<evidence type="ECO:0000256" key="1">
    <source>
        <dbReference type="SAM" id="MobiDB-lite"/>
    </source>
</evidence>
<keyword evidence="3" id="KW-1185">Reference proteome</keyword>
<dbReference type="KEGG" id="samy:DB32_008510"/>
<reference evidence="2 3" key="1">
    <citation type="submission" date="2015-03" db="EMBL/GenBank/DDBJ databases">
        <title>Genome assembly of Sandaracinus amylolyticus DSM 53668.</title>
        <authorList>
            <person name="Sharma G."/>
            <person name="Subramanian S."/>
        </authorList>
    </citation>
    <scope>NUCLEOTIDE SEQUENCE [LARGE SCALE GENOMIC DNA]</scope>
    <source>
        <strain evidence="2 3">DSM 53668</strain>
    </source>
</reference>
<evidence type="ECO:0000313" key="2">
    <source>
        <dbReference type="EMBL" id="AKF11361.1"/>
    </source>
</evidence>
<dbReference type="AlphaFoldDB" id="A0A0F6WA77"/>
<dbReference type="STRING" id="927083.DB32_008510"/>
<name>A0A0F6WA77_9BACT</name>
<sequence length="527" mass="55517">MSRVLAICLALAACSNGTIEGDPRDVDGGGLGPSGDGAIARTDGGGGGGDEDASTGPAPVPVGTIAELLVPFDANRADLVGPDDHSAMYGKSPEIVPVPAGAELDLLVQDHASDETPRAMILRLTPDGDDLVITRAIEAPILDRVMGLARDESGAYFVASGVDEAGAITRENPAPGTYREGIVRVVKLDAAGAIGFDVDLDTGRADVRADAEPLINPMVAASARLAYGDGLLALVHGNNTVPDGGGVRHQKAVTTVLRADTGAVTRTSTIWCSHSFDQRLAHDGTGFVEMHLGDAYPRFVTLSRTTAERVSDAYPLFHVKGNLGDNNTHTRLGAFAAIEGAGEMGWLALFASEHTTGTGAIEGASRVAGARDLAIVRVRRDFDARRADENAFLDPALPDRLDVTSSGEARQNRLQWLTDYQTSDGGAVHAERPKLVALGGDRFVVLWERWARGDRGFAFSGTWGMVIDGSGATVVGARELTEDHLPRGDDAFRLGDDAAFVIGDREARTLRVHRVSASLEHRVVVVE</sequence>
<proteinExistence type="predicted"/>
<evidence type="ECO:0000313" key="3">
    <source>
        <dbReference type="Proteomes" id="UP000034883"/>
    </source>
</evidence>
<gene>
    <name evidence="2" type="ORF">DB32_008510</name>
</gene>